<dbReference type="EMBL" id="CM056743">
    <property type="protein sequence ID" value="KAJ8668897.1"/>
    <property type="molecule type" value="Genomic_DNA"/>
</dbReference>
<organism evidence="1 2">
    <name type="scientific">Eretmocerus hayati</name>
    <dbReference type="NCBI Taxonomy" id="131215"/>
    <lineage>
        <taxon>Eukaryota</taxon>
        <taxon>Metazoa</taxon>
        <taxon>Ecdysozoa</taxon>
        <taxon>Arthropoda</taxon>
        <taxon>Hexapoda</taxon>
        <taxon>Insecta</taxon>
        <taxon>Pterygota</taxon>
        <taxon>Neoptera</taxon>
        <taxon>Endopterygota</taxon>
        <taxon>Hymenoptera</taxon>
        <taxon>Apocrita</taxon>
        <taxon>Proctotrupomorpha</taxon>
        <taxon>Chalcidoidea</taxon>
        <taxon>Aphelinidae</taxon>
        <taxon>Aphelininae</taxon>
        <taxon>Eretmocerus</taxon>
    </lineage>
</organism>
<evidence type="ECO:0000313" key="2">
    <source>
        <dbReference type="Proteomes" id="UP001239111"/>
    </source>
</evidence>
<proteinExistence type="predicted"/>
<dbReference type="Proteomes" id="UP001239111">
    <property type="component" value="Chromosome 3"/>
</dbReference>
<comment type="caution">
    <text evidence="1">The sequence shown here is derived from an EMBL/GenBank/DDBJ whole genome shotgun (WGS) entry which is preliminary data.</text>
</comment>
<gene>
    <name evidence="1" type="ORF">QAD02_000156</name>
</gene>
<protein>
    <submittedName>
        <fullName evidence="1">Uncharacterized protein</fullName>
    </submittedName>
</protein>
<accession>A0ACC2NCN1</accession>
<reference evidence="1" key="1">
    <citation type="submission" date="2023-04" db="EMBL/GenBank/DDBJ databases">
        <title>A chromosome-level genome assembly of the parasitoid wasp Eretmocerus hayati.</title>
        <authorList>
            <person name="Zhong Y."/>
            <person name="Liu S."/>
            <person name="Liu Y."/>
        </authorList>
    </citation>
    <scope>NUCLEOTIDE SEQUENCE</scope>
    <source>
        <strain evidence="1">ZJU_SS_LIU_2023</strain>
    </source>
</reference>
<evidence type="ECO:0000313" key="1">
    <source>
        <dbReference type="EMBL" id="KAJ8668897.1"/>
    </source>
</evidence>
<keyword evidence="2" id="KW-1185">Reference proteome</keyword>
<sequence>MPHFEDVSPIRPLECGQNDDLCEIRQVFHDVLRFEDNNGYQRALDEQIAMIPADDAEDNEDNNTHNIRQCFHDLIMEDNQDQQSAVMNVIAMILAADAEDVDDDMYNIRQCFHDLLMEDDENQQSAVINHIAMILAEDDPNNHDQIRNLFAEVLADDVQDRIRLLRKMADKVTKIERQLLRLISKPFLMNDLQFRHLYRLTPQAAIDLVALLGPQLMENTRTRLPPDSQVLIGLRFLGYGGFQRSISQNYRHPVCQSLVSYVIDRFVTALCNFMDEFIVFPRNQQERMETQARFRQSIRIPGILGLVDGFLVRFLRPRVHEEAYYNYKEKHSMNVQLVCDARGIIIGLRISPGSNNDMFNWENSYVRQVLLALRADREIVAREGIFYVLGDNGFNPSEVMLTPVENAQDGTPEGLYTEEHCETRSFVERTIGALSGIWKCINRGRKLWYTSEKVAKFITAAAVLHNFRKFYNLPDNEFPAGKVIQPNERANQVLDEDYYAGVMEREAIIRLLYS</sequence>
<name>A0ACC2NCN1_9HYME</name>